<feature type="domain" description="DUF2344" evidence="1">
    <location>
        <begin position="4"/>
        <end position="190"/>
    </location>
</feature>
<organism evidence="2 3">
    <name type="scientific">Anaeroselena agilis</name>
    <dbReference type="NCBI Taxonomy" id="3063788"/>
    <lineage>
        <taxon>Bacteria</taxon>
        <taxon>Bacillati</taxon>
        <taxon>Bacillota</taxon>
        <taxon>Negativicutes</taxon>
        <taxon>Acetonemataceae</taxon>
        <taxon>Anaeroselena</taxon>
    </lineage>
</organism>
<reference evidence="2 3" key="1">
    <citation type="submission" date="2023-07" db="EMBL/GenBank/DDBJ databases">
        <title>The novel representative of Negativicutes class, Anaeroselena agilis gen. nov. sp. nov.</title>
        <authorList>
            <person name="Prokofeva M.I."/>
            <person name="Elcheninov A.G."/>
            <person name="Klyukina A."/>
            <person name="Kublanov I.V."/>
            <person name="Frolov E.N."/>
            <person name="Podosokorskaya O.A."/>
        </authorList>
    </citation>
    <scope>NUCLEOTIDE SEQUENCE [LARGE SCALE GENOMIC DNA]</scope>
    <source>
        <strain evidence="2 3">4137-cl</strain>
    </source>
</reference>
<gene>
    <name evidence="2" type="ORF">Q4T40_13430</name>
</gene>
<dbReference type="Pfam" id="PF10105">
    <property type="entry name" value="DUF2344"/>
    <property type="match status" value="1"/>
</dbReference>
<dbReference type="NCBIfam" id="TIGR03936">
    <property type="entry name" value="sam_1_link_chp"/>
    <property type="match status" value="1"/>
</dbReference>
<name>A0ABU3NZP4_9FIRM</name>
<proteinExistence type="predicted"/>
<protein>
    <submittedName>
        <fullName evidence="2">TIGR03936 family radical SAM-associated protein</fullName>
    </submittedName>
</protein>
<dbReference type="RefSeq" id="WP_413780736.1">
    <property type="nucleotide sequence ID" value="NZ_JAUOZS010000001.1"/>
</dbReference>
<dbReference type="Proteomes" id="UP001254848">
    <property type="component" value="Unassembled WGS sequence"/>
</dbReference>
<comment type="caution">
    <text evidence="2">The sequence shown here is derived from an EMBL/GenBank/DDBJ whole genome shotgun (WGS) entry which is preliminary data.</text>
</comment>
<evidence type="ECO:0000259" key="1">
    <source>
        <dbReference type="Pfam" id="PF10105"/>
    </source>
</evidence>
<keyword evidence="3" id="KW-1185">Reference proteome</keyword>
<dbReference type="InterPro" id="IPR018768">
    <property type="entry name" value="DUF2344"/>
</dbReference>
<accession>A0ABU3NZP4</accession>
<sequence length="231" mass="24761">MSAKYRLEITKGEEVRYVSHLDYMRSIERAVRRSKLPAAYSEGFNPHMKIAFASALSVGVASEAEYMDIELTHELDPAAMGEALARHLPPGIAVRRLRPVSARHAALMAVVNLAAYRISLPLPAAAAGPAREAVSRFNAAAAVPYIKENPKGKREIDVKTYVSEVSATATADGMELALAVRITPTGSIKPAEVLKVLVDNFALPADPDAALVTRTGLFVADGTSRISPLDI</sequence>
<evidence type="ECO:0000313" key="2">
    <source>
        <dbReference type="EMBL" id="MDT8902250.1"/>
    </source>
</evidence>
<evidence type="ECO:0000313" key="3">
    <source>
        <dbReference type="Proteomes" id="UP001254848"/>
    </source>
</evidence>
<dbReference type="EMBL" id="JAUOZS010000001">
    <property type="protein sequence ID" value="MDT8902250.1"/>
    <property type="molecule type" value="Genomic_DNA"/>
</dbReference>